<evidence type="ECO:0000256" key="9">
    <source>
        <dbReference type="ARBA" id="ARBA00043995"/>
    </source>
</evidence>
<dbReference type="GO" id="GO:0005886">
    <property type="term" value="C:plasma membrane"/>
    <property type="evidence" value="ECO:0007669"/>
    <property type="project" value="UniProtKB-SubCell"/>
</dbReference>
<evidence type="ECO:0000256" key="10">
    <source>
        <dbReference type="ARBA" id="ARBA00044041"/>
    </source>
</evidence>
<reference evidence="14 15" key="1">
    <citation type="submission" date="2008-07" db="EMBL/GenBank/DDBJ databases">
        <title>Complete sequence of Geobacter bemidjiensis BEM.</title>
        <authorList>
            <consortium name="US DOE Joint Genome Institute"/>
            <person name="Lucas S."/>
            <person name="Copeland A."/>
            <person name="Lapidus A."/>
            <person name="Glavina del Rio T."/>
            <person name="Dalin E."/>
            <person name="Tice H."/>
            <person name="Bruce D."/>
            <person name="Goodwin L."/>
            <person name="Pitluck S."/>
            <person name="Kiss H."/>
            <person name="Brettin T."/>
            <person name="Detter J.C."/>
            <person name="Han C."/>
            <person name="Kuske C.R."/>
            <person name="Schmutz J."/>
            <person name="Larimer F."/>
            <person name="Land M."/>
            <person name="Hauser L."/>
            <person name="Kyrpides N."/>
            <person name="Lykidis A."/>
            <person name="Lovley D."/>
            <person name="Richardson P."/>
        </authorList>
    </citation>
    <scope>NUCLEOTIDE SEQUENCE [LARGE SCALE GENOMIC DNA]</scope>
    <source>
        <strain evidence="15">ATCC BAA-1014 / DSM 16622 / JCM 12645 / Bem</strain>
    </source>
</reference>
<dbReference type="AlphaFoldDB" id="B5EEX8"/>
<comment type="pathway">
    <text evidence="2">Bacterial outer membrane biogenesis; LPS core biosynthesis.</text>
</comment>
<gene>
    <name evidence="14" type="ordered locus">Gbem_0851</name>
</gene>
<evidence type="ECO:0000256" key="3">
    <source>
        <dbReference type="ARBA" id="ARBA00022475"/>
    </source>
</evidence>
<dbReference type="GO" id="GO:0008713">
    <property type="term" value="F:ADP-heptose-lipopolysaccharide heptosyltransferase activity"/>
    <property type="evidence" value="ECO:0007669"/>
    <property type="project" value="TreeGrafter"/>
</dbReference>
<dbReference type="EMBL" id="CP001124">
    <property type="protein sequence ID" value="ACH37874.1"/>
    <property type="molecule type" value="Genomic_DNA"/>
</dbReference>
<dbReference type="InterPro" id="IPR051199">
    <property type="entry name" value="LPS_LOS_Heptosyltrfase"/>
</dbReference>
<accession>B5EEX8</accession>
<keyword evidence="4" id="KW-0997">Cell inner membrane</keyword>
<evidence type="ECO:0000256" key="12">
    <source>
        <dbReference type="ARBA" id="ARBA00044330"/>
    </source>
</evidence>
<dbReference type="EC" id="2.4.99.23" evidence="10"/>
<evidence type="ECO:0000256" key="2">
    <source>
        <dbReference type="ARBA" id="ARBA00004713"/>
    </source>
</evidence>
<dbReference type="PANTHER" id="PTHR30160">
    <property type="entry name" value="TETRAACYLDISACCHARIDE 4'-KINASE-RELATED"/>
    <property type="match status" value="1"/>
</dbReference>
<dbReference type="RefSeq" id="WP_012529285.1">
    <property type="nucleotide sequence ID" value="NC_011146.1"/>
</dbReference>
<keyword evidence="5" id="KW-0328">Glycosyltransferase</keyword>
<keyword evidence="6 14" id="KW-0808">Transferase</keyword>
<dbReference type="NCBIfam" id="TIGR02193">
    <property type="entry name" value="heptsyl_trn_I"/>
    <property type="match status" value="1"/>
</dbReference>
<dbReference type="CAZy" id="GT9">
    <property type="family name" value="Glycosyltransferase Family 9"/>
</dbReference>
<dbReference type="GO" id="GO:0005829">
    <property type="term" value="C:cytosol"/>
    <property type="evidence" value="ECO:0007669"/>
    <property type="project" value="TreeGrafter"/>
</dbReference>
<evidence type="ECO:0000256" key="8">
    <source>
        <dbReference type="ARBA" id="ARBA00023136"/>
    </source>
</evidence>
<dbReference type="HOGENOM" id="CLU_038371_6_0_7"/>
<evidence type="ECO:0000256" key="5">
    <source>
        <dbReference type="ARBA" id="ARBA00022676"/>
    </source>
</evidence>
<comment type="subcellular location">
    <subcellularLocation>
        <location evidence="1">Cell inner membrane</location>
        <topology evidence="1">Peripheral membrane protein</topology>
        <orientation evidence="1">Cytoplasmic side</orientation>
    </subcellularLocation>
</comment>
<proteinExistence type="inferred from homology"/>
<evidence type="ECO:0000256" key="13">
    <source>
        <dbReference type="ARBA" id="ARBA00049201"/>
    </source>
</evidence>
<sequence length="346" mass="38177">MRVLIIKASALGDIISALPVLDYLRQASPGIEIDWVVEEPFRELLEGNPLIAQLHTVRTKAWRKRPFLPAHWSEVARLKEALREREYAFVFDIQGNLKSGLICWLSGGADRIGFDSGELQESVNSLFTTRRIPMRRQDYHVTQKCLRLVSVPFGKDFSQMTLRSSIATSAEDDANAEALLATLSDGLVFLFQYGTTWQTKFWSKKSWVALGREVLEQFPDASILFPWGNEGERAAVAGIAAEIGAGSRVLDRYSLKGLTALLKKVDLVVGGDTGPVHLAAAVGTPTVSFYRASDGKRSGPLGERHVVLQSPMHCTKCFRTKCDKDAQCSDSIKVEAVLAGIKKLLA</sequence>
<organism evidence="14 15">
    <name type="scientific">Citrifermentans bemidjiense (strain ATCC BAA-1014 / DSM 16622 / JCM 12645 / Bem)</name>
    <name type="common">Geobacter bemidjiensis</name>
    <dbReference type="NCBI Taxonomy" id="404380"/>
    <lineage>
        <taxon>Bacteria</taxon>
        <taxon>Pseudomonadati</taxon>
        <taxon>Thermodesulfobacteriota</taxon>
        <taxon>Desulfuromonadia</taxon>
        <taxon>Geobacterales</taxon>
        <taxon>Geobacteraceae</taxon>
        <taxon>Citrifermentans</taxon>
    </lineage>
</organism>
<dbReference type="Gene3D" id="3.40.50.2000">
    <property type="entry name" value="Glycogen Phosphorylase B"/>
    <property type="match status" value="2"/>
</dbReference>
<evidence type="ECO:0000256" key="1">
    <source>
        <dbReference type="ARBA" id="ARBA00004515"/>
    </source>
</evidence>
<evidence type="ECO:0000313" key="15">
    <source>
        <dbReference type="Proteomes" id="UP000008825"/>
    </source>
</evidence>
<dbReference type="eggNOG" id="COG0859">
    <property type="taxonomic scope" value="Bacteria"/>
</dbReference>
<evidence type="ECO:0000256" key="11">
    <source>
        <dbReference type="ARBA" id="ARBA00044190"/>
    </source>
</evidence>
<keyword evidence="3" id="KW-1003">Cell membrane</keyword>
<name>B5EEX8_CITBB</name>
<dbReference type="Pfam" id="PF01075">
    <property type="entry name" value="Glyco_transf_9"/>
    <property type="match status" value="1"/>
</dbReference>
<keyword evidence="7" id="KW-0448">Lipopolysaccharide biosynthesis</keyword>
<evidence type="ECO:0000256" key="7">
    <source>
        <dbReference type="ARBA" id="ARBA00022985"/>
    </source>
</evidence>
<dbReference type="CDD" id="cd03789">
    <property type="entry name" value="GT9_LPS_heptosyltransferase"/>
    <property type="match status" value="1"/>
</dbReference>
<reference evidence="14 15" key="2">
    <citation type="journal article" date="2010" name="BMC Genomics">
        <title>The genome of Geobacter bemidjiensis, exemplar for the subsurface clade of Geobacter species that predominate in Fe(III)-reducing subsurface environments.</title>
        <authorList>
            <person name="Aklujkar M."/>
            <person name="Young N.D."/>
            <person name="Holmes D."/>
            <person name="Chavan M."/>
            <person name="Risso C."/>
            <person name="Kiss H.E."/>
            <person name="Han C.S."/>
            <person name="Land M.L."/>
            <person name="Lovley D.R."/>
        </authorList>
    </citation>
    <scope>NUCLEOTIDE SEQUENCE [LARGE SCALE GENOMIC DNA]</scope>
    <source>
        <strain evidence="15">ATCC BAA-1014 / DSM 16622 / JCM 12645 / Bem</strain>
    </source>
</reference>
<dbReference type="STRING" id="404380.Gbem_0851"/>
<dbReference type="GO" id="GO:0009244">
    <property type="term" value="P:lipopolysaccharide core region biosynthetic process"/>
    <property type="evidence" value="ECO:0007669"/>
    <property type="project" value="InterPro"/>
</dbReference>
<evidence type="ECO:0000256" key="6">
    <source>
        <dbReference type="ARBA" id="ARBA00022679"/>
    </source>
</evidence>
<evidence type="ECO:0000313" key="14">
    <source>
        <dbReference type="EMBL" id="ACH37874.1"/>
    </source>
</evidence>
<comment type="catalytic activity">
    <reaction evidence="13">
        <text>an alpha-Kdo-(2-&gt;4)-alpha-Kdo-(2-&gt;6)-lipid A + ADP-L-glycero-beta-D-manno-heptose = an L-alpha-D-Hep-(1-&gt;5)-[alpha-Kdo-(2-&gt;4)]-alpha-Kdo-(2-&gt;6)-lipid A + ADP + H(+)</text>
        <dbReference type="Rhea" id="RHEA:74067"/>
        <dbReference type="ChEBI" id="CHEBI:15378"/>
        <dbReference type="ChEBI" id="CHEBI:61506"/>
        <dbReference type="ChEBI" id="CHEBI:176431"/>
        <dbReference type="ChEBI" id="CHEBI:193068"/>
        <dbReference type="ChEBI" id="CHEBI:456216"/>
        <dbReference type="EC" id="2.4.99.23"/>
    </reaction>
</comment>
<keyword evidence="8" id="KW-0472">Membrane</keyword>
<dbReference type="InterPro" id="IPR002201">
    <property type="entry name" value="Glyco_trans_9"/>
</dbReference>
<dbReference type="PANTHER" id="PTHR30160:SF19">
    <property type="entry name" value="LIPOPOLYSACCHARIDE HEPTOSYLTRANSFERASE 1"/>
    <property type="match status" value="1"/>
</dbReference>
<protein>
    <recommendedName>
        <fullName evidence="11">Lipopolysaccharide heptosyltransferase 1</fullName>
        <ecNumber evidence="10">2.4.99.23</ecNumber>
    </recommendedName>
    <alternativeName>
        <fullName evidence="12">ADP-heptose:lipopolysaccharide heptosyltransferase I</fullName>
    </alternativeName>
</protein>
<comment type="similarity">
    <text evidence="9">Belongs to the glycosyltransferase 9 family.</text>
</comment>
<evidence type="ECO:0000256" key="4">
    <source>
        <dbReference type="ARBA" id="ARBA00022519"/>
    </source>
</evidence>
<dbReference type="KEGG" id="gbm:Gbem_0851"/>
<dbReference type="InterPro" id="IPR011908">
    <property type="entry name" value="LipoPS_heptosylTferase-I"/>
</dbReference>
<dbReference type="Proteomes" id="UP000008825">
    <property type="component" value="Chromosome"/>
</dbReference>
<dbReference type="SUPFAM" id="SSF53756">
    <property type="entry name" value="UDP-Glycosyltransferase/glycogen phosphorylase"/>
    <property type="match status" value="1"/>
</dbReference>
<keyword evidence="15" id="KW-1185">Reference proteome</keyword>
<dbReference type="OrthoDB" id="9760688at2"/>